<feature type="domain" description="DNA circulation N-terminal" evidence="1">
    <location>
        <begin position="10"/>
        <end position="96"/>
    </location>
</feature>
<name>A0A3S8UKN8_9PSED</name>
<organism evidence="2 3">
    <name type="scientific">Pseudomonas entomophila</name>
    <dbReference type="NCBI Taxonomy" id="312306"/>
    <lineage>
        <taxon>Bacteria</taxon>
        <taxon>Pseudomonadati</taxon>
        <taxon>Pseudomonadota</taxon>
        <taxon>Gammaproteobacteria</taxon>
        <taxon>Pseudomonadales</taxon>
        <taxon>Pseudomonadaceae</taxon>
        <taxon>Pseudomonas</taxon>
    </lineage>
</organism>
<dbReference type="AlphaFoldDB" id="A0A3S8UKN8"/>
<evidence type="ECO:0000259" key="1">
    <source>
        <dbReference type="Pfam" id="PF07157"/>
    </source>
</evidence>
<dbReference type="EMBL" id="CP034338">
    <property type="protein sequence ID" value="AZL68782.1"/>
    <property type="molecule type" value="Genomic_DNA"/>
</dbReference>
<reference evidence="2 3" key="1">
    <citation type="submission" date="2018-12" db="EMBL/GenBank/DDBJ databases">
        <authorList>
            <person name="Li S."/>
            <person name="Yang R."/>
            <person name="Chen G."/>
            <person name="Zou L."/>
            <person name="Zhang C."/>
            <person name="Chen Y."/>
            <person name="Liu Z."/>
            <person name="Li Y."/>
            <person name="Yan Y."/>
            <person name="Huang M."/>
            <person name="Chen T."/>
        </authorList>
    </citation>
    <scope>NUCLEOTIDE SEQUENCE [LARGE SCALE GENOMIC DNA]</scope>
    <source>
        <strain evidence="2 3">1257</strain>
    </source>
</reference>
<gene>
    <name evidence="2" type="ORF">EJA05_14030</name>
</gene>
<dbReference type="InterPro" id="IPR009826">
    <property type="entry name" value="DNA_circ_N"/>
</dbReference>
<sequence length="423" mass="45423">MADRTWRDRLLPASFRGVGFWVDSETTPAGRRVQVHEYPQRDKPLVEDMGAKTRAPKMTAFVIGDDCFVQRDNLLHALNQPGPGELVHPWYGRMTVTAGDGCDVSHDRREGGMVRFQLEFIEDGEKGYPVGVPHTARQLEDQSESWLDSAIARYRAAMAVVNRVRIAAVQLQNGIAGVQMAIQGEFSQIAGAISSTRALADMLSNSPDNLATLVQAQFSGFSDGSRWGDEDDEQRGYALLAGLASNAAQAAVGLTAAAAPAGGQATVATVTATRDLVRDALLIKAVQLAAQMPVVQAPATLPGVPTLDQQVATPVSRPEVPTTDDVLALRDALSDAIWQAGLSAPHAHFVALQDAQKKLRAHLTKVAMAGVRLVDVTPKESVPAVVLAYRLYGDATRADEIVTRNKVIHPGFLPADTLRCAQE</sequence>
<dbReference type="KEGG" id="pory:EJA05_14030"/>
<dbReference type="Pfam" id="PF07157">
    <property type="entry name" value="DNA_circ_N"/>
    <property type="match status" value="1"/>
</dbReference>
<evidence type="ECO:0000313" key="3">
    <source>
        <dbReference type="Proteomes" id="UP000268230"/>
    </source>
</evidence>
<protein>
    <submittedName>
        <fullName evidence="2">Hydroxyacid dehydrogenase</fullName>
    </submittedName>
</protein>
<dbReference type="OrthoDB" id="378644at2"/>
<dbReference type="Proteomes" id="UP000268230">
    <property type="component" value="Chromosome"/>
</dbReference>
<proteinExistence type="predicted"/>
<evidence type="ECO:0000313" key="2">
    <source>
        <dbReference type="EMBL" id="AZL68782.1"/>
    </source>
</evidence>
<accession>A0A3S8UKN8</accession>